<feature type="region of interest" description="Disordered" evidence="1">
    <location>
        <begin position="244"/>
        <end position="263"/>
    </location>
</feature>
<feature type="region of interest" description="Disordered" evidence="1">
    <location>
        <begin position="279"/>
        <end position="311"/>
    </location>
</feature>
<organism evidence="2 3">
    <name type="scientific">Circinella minor</name>
    <dbReference type="NCBI Taxonomy" id="1195481"/>
    <lineage>
        <taxon>Eukaryota</taxon>
        <taxon>Fungi</taxon>
        <taxon>Fungi incertae sedis</taxon>
        <taxon>Mucoromycota</taxon>
        <taxon>Mucoromycotina</taxon>
        <taxon>Mucoromycetes</taxon>
        <taxon>Mucorales</taxon>
        <taxon>Lichtheimiaceae</taxon>
        <taxon>Circinella</taxon>
    </lineage>
</organism>
<feature type="compositionally biased region" description="Polar residues" evidence="1">
    <location>
        <begin position="253"/>
        <end position="263"/>
    </location>
</feature>
<feature type="compositionally biased region" description="Pro residues" evidence="1">
    <location>
        <begin position="290"/>
        <end position="309"/>
    </location>
</feature>
<protein>
    <recommendedName>
        <fullName evidence="4">Nitrogen regulatory protein areA GATA-like domain-containing protein</fullName>
    </recommendedName>
</protein>
<dbReference type="OrthoDB" id="5563539at2759"/>
<dbReference type="Proteomes" id="UP000646827">
    <property type="component" value="Unassembled WGS sequence"/>
</dbReference>
<feature type="compositionally biased region" description="Low complexity" evidence="1">
    <location>
        <begin position="279"/>
        <end position="289"/>
    </location>
</feature>
<evidence type="ECO:0000313" key="2">
    <source>
        <dbReference type="EMBL" id="KAG2225153.1"/>
    </source>
</evidence>
<evidence type="ECO:0000256" key="1">
    <source>
        <dbReference type="SAM" id="MobiDB-lite"/>
    </source>
</evidence>
<dbReference type="EMBL" id="JAEPRB010000031">
    <property type="protein sequence ID" value="KAG2225153.1"/>
    <property type="molecule type" value="Genomic_DNA"/>
</dbReference>
<proteinExistence type="predicted"/>
<comment type="caution">
    <text evidence="2">The sequence shown here is derived from an EMBL/GenBank/DDBJ whole genome shotgun (WGS) entry which is preliminary data.</text>
</comment>
<reference evidence="2 3" key="1">
    <citation type="submission" date="2020-12" db="EMBL/GenBank/DDBJ databases">
        <title>Metabolic potential, ecology and presence of endohyphal bacteria is reflected in genomic diversity of Mucoromycotina.</title>
        <authorList>
            <person name="Muszewska A."/>
            <person name="Okrasinska A."/>
            <person name="Steczkiewicz K."/>
            <person name="Drgas O."/>
            <person name="Orlowska M."/>
            <person name="Perlinska-Lenart U."/>
            <person name="Aleksandrzak-Piekarczyk T."/>
            <person name="Szatraj K."/>
            <person name="Zielenkiewicz U."/>
            <person name="Pilsyk S."/>
            <person name="Malc E."/>
            <person name="Mieczkowski P."/>
            <person name="Kruszewska J.S."/>
            <person name="Biernat P."/>
            <person name="Pawlowska J."/>
        </authorList>
    </citation>
    <scope>NUCLEOTIDE SEQUENCE [LARGE SCALE GENOMIC DNA]</scope>
    <source>
        <strain evidence="2 3">CBS 142.35</strain>
    </source>
</reference>
<evidence type="ECO:0000313" key="3">
    <source>
        <dbReference type="Proteomes" id="UP000646827"/>
    </source>
</evidence>
<name>A0A8H7SAV7_9FUNG</name>
<sequence>MTRDFVTVDYFSHHWDASDLGCASQELKRQISQVQRKIMIVDDNLEQQHNSLRQWGLGSSKSTSRILSSLNKDKHRLLSDEYRLARLENISWRQFKASHPKAPKIDPIDINWQKNSDVIWLYGPLFRRDENDTEFEKRLGCITTTTTTTTSSSSSTLKPALSKRNLSKEEYVERILGKNTLKKYKRRSFPVDHQFHSESFDFINNNDNNDDSNSRIIQSKRKLRFKPDVLEFIYHADVPLQMKHPYPSRGRSELTSTRSSKNISSAAQRAKALLLAARSKNKSTTTLSPPSSPPPIKQAPIMPPSPPLSPSDEGYIKVKNSNEQKIHITIHDKSNVHIKTTEQAAVGWWSTWSFYSVPPVPEETVEEELLSSGVETIPGLCANLVSLSAEVLTLMGTVAIYKGVSYGLGCPTSQQQKQ</sequence>
<dbReference type="AlphaFoldDB" id="A0A8H7SAV7"/>
<keyword evidence="3" id="KW-1185">Reference proteome</keyword>
<evidence type="ECO:0008006" key="4">
    <source>
        <dbReference type="Google" id="ProtNLM"/>
    </source>
</evidence>
<gene>
    <name evidence="2" type="ORF">INT45_009482</name>
</gene>
<accession>A0A8H7SAV7</accession>